<feature type="domain" description="Cation/H(+) antiporter C-terminal" evidence="14">
    <location>
        <begin position="606"/>
        <end position="770"/>
    </location>
</feature>
<keyword evidence="5" id="KW-0630">Potassium</keyword>
<dbReference type="InterPro" id="IPR057291">
    <property type="entry name" value="CHX17_2nd"/>
</dbReference>
<evidence type="ECO:0000256" key="8">
    <source>
        <dbReference type="ARBA" id="ARBA00023136"/>
    </source>
</evidence>
<keyword evidence="2" id="KW-0813">Transport</keyword>
<feature type="transmembrane region" description="Helical" evidence="11">
    <location>
        <begin position="326"/>
        <end position="345"/>
    </location>
</feature>
<comment type="similarity">
    <text evidence="9">Belongs to the monovalent cation:proton antiporter 2 (CPA2) transporter (TC 2.A.37) family. CHX (TC 2.A.37.4) subfamily.</text>
</comment>
<dbReference type="GO" id="GO:0016020">
    <property type="term" value="C:membrane"/>
    <property type="evidence" value="ECO:0007669"/>
    <property type="project" value="UniProtKB-SubCell"/>
</dbReference>
<evidence type="ECO:0000256" key="1">
    <source>
        <dbReference type="ARBA" id="ARBA00004141"/>
    </source>
</evidence>
<evidence type="ECO:0000256" key="6">
    <source>
        <dbReference type="ARBA" id="ARBA00022989"/>
    </source>
</evidence>
<feature type="transmembrane region" description="Helical" evidence="11">
    <location>
        <begin position="357"/>
        <end position="378"/>
    </location>
</feature>
<dbReference type="GO" id="GO:1902600">
    <property type="term" value="P:proton transmembrane transport"/>
    <property type="evidence" value="ECO:0007669"/>
    <property type="project" value="InterPro"/>
</dbReference>
<dbReference type="GO" id="GO:0006885">
    <property type="term" value="P:regulation of pH"/>
    <property type="evidence" value="ECO:0007669"/>
    <property type="project" value="TreeGrafter"/>
</dbReference>
<evidence type="ECO:0000259" key="12">
    <source>
        <dbReference type="Pfam" id="PF00999"/>
    </source>
</evidence>
<feature type="region of interest" description="Disordered" evidence="10">
    <location>
        <begin position="784"/>
        <end position="806"/>
    </location>
</feature>
<evidence type="ECO:0000256" key="4">
    <source>
        <dbReference type="ARBA" id="ARBA00022692"/>
    </source>
</evidence>
<evidence type="ECO:0000256" key="7">
    <source>
        <dbReference type="ARBA" id="ARBA00023065"/>
    </source>
</evidence>
<dbReference type="GO" id="GO:0015297">
    <property type="term" value="F:antiporter activity"/>
    <property type="evidence" value="ECO:0007669"/>
    <property type="project" value="InterPro"/>
</dbReference>
<dbReference type="Gene3D" id="1.20.1530.20">
    <property type="match status" value="1"/>
</dbReference>
<dbReference type="EMBL" id="SDMP01000001">
    <property type="protein sequence ID" value="RYR79804.1"/>
    <property type="molecule type" value="Genomic_DNA"/>
</dbReference>
<evidence type="ECO:0000256" key="11">
    <source>
        <dbReference type="SAM" id="Phobius"/>
    </source>
</evidence>
<dbReference type="Pfam" id="PF23256">
    <property type="entry name" value="CHX17_2nd"/>
    <property type="match status" value="1"/>
</dbReference>
<feature type="transmembrane region" description="Helical" evidence="11">
    <location>
        <begin position="35"/>
        <end position="54"/>
    </location>
</feature>
<evidence type="ECO:0000256" key="10">
    <source>
        <dbReference type="SAM" id="MobiDB-lite"/>
    </source>
</evidence>
<dbReference type="GO" id="GO:0012505">
    <property type="term" value="C:endomembrane system"/>
    <property type="evidence" value="ECO:0007669"/>
    <property type="project" value="TreeGrafter"/>
</dbReference>
<dbReference type="Pfam" id="PF00999">
    <property type="entry name" value="Na_H_Exchanger"/>
    <property type="match status" value="1"/>
</dbReference>
<feature type="transmembrane region" description="Helical" evidence="11">
    <location>
        <begin position="148"/>
        <end position="170"/>
    </location>
</feature>
<sequence>MGNNDDCFPICYNETVNYPNSIWKSQDLLKNYLPIFIYETITVVFSSRLVYYLLRPLSQPHLVSDLLILLAVSTIAQVGLIFYVFMAGLEMNLDFVLRAPKKPTIIAICSTLIPMILGTGIYSLVIIVDKKFLKNYVETYEYNRPQCYFIWSMVLSITGFPVLANILVDLKLLYTRLGKLALTVATHNDFYNWIMFALVFPFLVNGYRAIFSMLCVIAFILLSHFVLRPLLEKIVAKKPNKHDWTNYQLSFVIMGLFASTGLTDILGVNPLVGALIYGLAIPRGSFTEMLMERSDDFGSRYLAPLFFFSGGLRCNIVKVLQTVDLGFVVIVILSIFTKIVTTFAVTRYYGMPFRESLAFGLLMNTKGVLSLIVLNIAWDNKVLISAYAFSIMTLNILIMTFMVSPIINVIYRPKTAYRMNLLRTIQNLGFQTEVRILVCVHNPRHASGMVNILEALSGISVSSLRVTAVQLVELKGRVTSLVSAQLEHQSSLGFSQSQSQSQSFEDMETIASHFHFFAQVHSGNHAETSMIMSPFATINRDIYNLAMEKQASLVLLPFHKHWSSEGNLEVTKEVFSEINQNVMKDAPCSVGIFVDRGLNSLLNANLHIIMLFIGGPDDREALAIAWRMAGHHRIQLTMVRIILCGKAAMEDQKKESGHEELLSAVLDKNKERELDDSCVNNFRIMGVNNKDTIKYEERYVESDDDIPRVVNEFDQKRYDLYVLGQGKGRHSRVLSEMLDWTDFPELGVIGDLVASNSFGSYSSVLVVQQYGYGGMEFGKNYENNPSCYPPPIRKPPSRTRSLSRMF</sequence>
<dbReference type="PANTHER" id="PTHR32468">
    <property type="entry name" value="CATION/H + ANTIPORTER"/>
    <property type="match status" value="1"/>
</dbReference>
<keyword evidence="7" id="KW-0406">Ion transport</keyword>
<evidence type="ECO:0000259" key="14">
    <source>
        <dbReference type="Pfam" id="PF23259"/>
    </source>
</evidence>
<comment type="caution">
    <text evidence="15">The sequence shown here is derived from an EMBL/GenBank/DDBJ whole genome shotgun (WGS) entry which is preliminary data.</text>
</comment>
<name>A0A445EWL2_ARAHY</name>
<keyword evidence="4 11" id="KW-0812">Transmembrane</keyword>
<feature type="transmembrane region" description="Helical" evidence="11">
    <location>
        <begin position="105"/>
        <end position="128"/>
    </location>
</feature>
<feature type="transmembrane region" description="Helical" evidence="11">
    <location>
        <begin position="384"/>
        <end position="411"/>
    </location>
</feature>
<feature type="transmembrane region" description="Helical" evidence="11">
    <location>
        <begin position="251"/>
        <end position="280"/>
    </location>
</feature>
<dbReference type="PANTHER" id="PTHR32468:SF77">
    <property type="entry name" value="CATION_H+ EXCHANGER 3"/>
    <property type="match status" value="1"/>
</dbReference>
<keyword evidence="6 11" id="KW-1133">Transmembrane helix</keyword>
<feature type="domain" description="Cation/H+ exchanger transmembrane" evidence="12">
    <location>
        <begin position="66"/>
        <end position="407"/>
    </location>
</feature>
<keyword evidence="3" id="KW-0633">Potassium transport</keyword>
<dbReference type="InterPro" id="IPR057290">
    <property type="entry name" value="CHX17_C"/>
</dbReference>
<evidence type="ECO:0000313" key="16">
    <source>
        <dbReference type="Proteomes" id="UP000289738"/>
    </source>
</evidence>
<evidence type="ECO:0000256" key="3">
    <source>
        <dbReference type="ARBA" id="ARBA00022538"/>
    </source>
</evidence>
<evidence type="ECO:0000313" key="15">
    <source>
        <dbReference type="EMBL" id="RYR79804.1"/>
    </source>
</evidence>
<organism evidence="15 16">
    <name type="scientific">Arachis hypogaea</name>
    <name type="common">Peanut</name>
    <dbReference type="NCBI Taxonomy" id="3818"/>
    <lineage>
        <taxon>Eukaryota</taxon>
        <taxon>Viridiplantae</taxon>
        <taxon>Streptophyta</taxon>
        <taxon>Embryophyta</taxon>
        <taxon>Tracheophyta</taxon>
        <taxon>Spermatophyta</taxon>
        <taxon>Magnoliopsida</taxon>
        <taxon>eudicotyledons</taxon>
        <taxon>Gunneridae</taxon>
        <taxon>Pentapetalae</taxon>
        <taxon>rosids</taxon>
        <taxon>fabids</taxon>
        <taxon>Fabales</taxon>
        <taxon>Fabaceae</taxon>
        <taxon>Papilionoideae</taxon>
        <taxon>50 kb inversion clade</taxon>
        <taxon>dalbergioids sensu lato</taxon>
        <taxon>Dalbergieae</taxon>
        <taxon>Pterocarpus clade</taxon>
        <taxon>Arachis</taxon>
    </lineage>
</organism>
<evidence type="ECO:0000259" key="13">
    <source>
        <dbReference type="Pfam" id="PF23256"/>
    </source>
</evidence>
<keyword evidence="16" id="KW-1185">Reference proteome</keyword>
<keyword evidence="8 11" id="KW-0472">Membrane</keyword>
<dbReference type="AlphaFoldDB" id="A0A445EWL2"/>
<feature type="domain" description="Cation/H(+) antiporter central" evidence="13">
    <location>
        <begin position="466"/>
        <end position="599"/>
    </location>
</feature>
<dbReference type="STRING" id="3818.A0A445EWL2"/>
<evidence type="ECO:0000256" key="2">
    <source>
        <dbReference type="ARBA" id="ARBA00022448"/>
    </source>
</evidence>
<dbReference type="InterPro" id="IPR038770">
    <property type="entry name" value="Na+/solute_symporter_sf"/>
</dbReference>
<comment type="subcellular location">
    <subcellularLocation>
        <location evidence="1">Membrane</location>
        <topology evidence="1">Multi-pass membrane protein</topology>
    </subcellularLocation>
</comment>
<feature type="transmembrane region" description="Helical" evidence="11">
    <location>
        <begin position="214"/>
        <end position="231"/>
    </location>
</feature>
<evidence type="ECO:0000256" key="5">
    <source>
        <dbReference type="ARBA" id="ARBA00022958"/>
    </source>
</evidence>
<dbReference type="Proteomes" id="UP000289738">
    <property type="component" value="Chromosome A01"/>
</dbReference>
<feature type="transmembrane region" description="Helical" evidence="11">
    <location>
        <begin position="66"/>
        <end position="85"/>
    </location>
</feature>
<accession>A0A445EWL2</accession>
<reference evidence="15 16" key="1">
    <citation type="submission" date="2019-01" db="EMBL/GenBank/DDBJ databases">
        <title>Sequencing of cultivated peanut Arachis hypogaea provides insights into genome evolution and oil improvement.</title>
        <authorList>
            <person name="Chen X."/>
        </authorList>
    </citation>
    <scope>NUCLEOTIDE SEQUENCE [LARGE SCALE GENOMIC DNA]</scope>
    <source>
        <strain evidence="16">cv. Fuhuasheng</strain>
        <tissue evidence="15">Leaves</tissue>
    </source>
</reference>
<gene>
    <name evidence="15" type="ORF">Ahy_A01g004610</name>
</gene>
<dbReference type="InterPro" id="IPR006153">
    <property type="entry name" value="Cation/H_exchanger_TM"/>
</dbReference>
<proteinExistence type="inferred from homology"/>
<dbReference type="GO" id="GO:0006813">
    <property type="term" value="P:potassium ion transport"/>
    <property type="evidence" value="ECO:0007669"/>
    <property type="project" value="UniProtKB-KW"/>
</dbReference>
<protein>
    <submittedName>
        <fullName evidence="15">Uncharacterized protein</fullName>
    </submittedName>
</protein>
<dbReference type="Pfam" id="PF23259">
    <property type="entry name" value="CHX17_C"/>
    <property type="match status" value="1"/>
</dbReference>
<evidence type="ECO:0000256" key="9">
    <source>
        <dbReference type="ARBA" id="ARBA00038341"/>
    </source>
</evidence>
<dbReference type="InterPro" id="IPR050794">
    <property type="entry name" value="CPA2_transporter"/>
</dbReference>